<dbReference type="PROSITE" id="PS00518">
    <property type="entry name" value="ZF_RING_1"/>
    <property type="match status" value="1"/>
</dbReference>
<evidence type="ECO:0000256" key="4">
    <source>
        <dbReference type="SAM" id="MobiDB-lite"/>
    </source>
</evidence>
<dbReference type="InterPro" id="IPR017907">
    <property type="entry name" value="Znf_RING_CS"/>
</dbReference>
<proteinExistence type="predicted"/>
<dbReference type="GO" id="GO:0008270">
    <property type="term" value="F:zinc ion binding"/>
    <property type="evidence" value="ECO:0007669"/>
    <property type="project" value="UniProtKB-KW"/>
</dbReference>
<reference evidence="5 6" key="1">
    <citation type="submission" date="2024-02" db="EMBL/GenBank/DDBJ databases">
        <title>Chromosome-scale genome assembly of the rough periwinkle Littorina saxatilis.</title>
        <authorList>
            <person name="De Jode A."/>
            <person name="Faria R."/>
            <person name="Formenti G."/>
            <person name="Sims Y."/>
            <person name="Smith T.P."/>
            <person name="Tracey A."/>
            <person name="Wood J.M.D."/>
            <person name="Zagrodzka Z.B."/>
            <person name="Johannesson K."/>
            <person name="Butlin R.K."/>
            <person name="Leder E.H."/>
        </authorList>
    </citation>
    <scope>NUCLEOTIDE SEQUENCE [LARGE SCALE GENOMIC DNA]</scope>
    <source>
        <strain evidence="5">Snail1</strain>
        <tissue evidence="5">Muscle</tissue>
    </source>
</reference>
<evidence type="ECO:0000313" key="6">
    <source>
        <dbReference type="Proteomes" id="UP001374579"/>
    </source>
</evidence>
<sequence length="185" mass="20595">MDVFSQLRTSFRRHASSSSINSNLSTSTDSTNNSSYSGAGDSKKRSANSCHICGKRLLKLAKWRNYFTLPCKCKHVFCKNCITERLQCRQKVLGSVSFDLMWTFPCPGSAQCGQELTVDWSRGHSYSRNLVAKDMASSDDSWEEEDEEELAGGLNEEELAGGLNEEEGKSVYNSHGKMSVLREIG</sequence>
<dbReference type="Proteomes" id="UP001374579">
    <property type="component" value="Unassembled WGS sequence"/>
</dbReference>
<evidence type="ECO:0000313" key="5">
    <source>
        <dbReference type="EMBL" id="KAK7098515.1"/>
    </source>
</evidence>
<gene>
    <name evidence="5" type="ORF">V1264_002788</name>
</gene>
<feature type="compositionally biased region" description="Low complexity" evidence="4">
    <location>
        <begin position="18"/>
        <end position="37"/>
    </location>
</feature>
<evidence type="ECO:0000256" key="3">
    <source>
        <dbReference type="ARBA" id="ARBA00022833"/>
    </source>
</evidence>
<dbReference type="AlphaFoldDB" id="A0AAN9B6V5"/>
<dbReference type="EMBL" id="JBAMIC010000012">
    <property type="protein sequence ID" value="KAK7098515.1"/>
    <property type="molecule type" value="Genomic_DNA"/>
</dbReference>
<feature type="compositionally biased region" description="Acidic residues" evidence="4">
    <location>
        <begin position="140"/>
        <end position="159"/>
    </location>
</feature>
<keyword evidence="6" id="KW-1185">Reference proteome</keyword>
<protein>
    <recommendedName>
        <fullName evidence="7">RING-type domain-containing protein</fullName>
    </recommendedName>
</protein>
<evidence type="ECO:0000256" key="1">
    <source>
        <dbReference type="ARBA" id="ARBA00022723"/>
    </source>
</evidence>
<feature type="region of interest" description="Disordered" evidence="4">
    <location>
        <begin position="18"/>
        <end position="47"/>
    </location>
</feature>
<evidence type="ECO:0000256" key="2">
    <source>
        <dbReference type="ARBA" id="ARBA00022771"/>
    </source>
</evidence>
<dbReference type="InterPro" id="IPR013083">
    <property type="entry name" value="Znf_RING/FYVE/PHD"/>
</dbReference>
<keyword evidence="2" id="KW-0863">Zinc-finger</keyword>
<keyword evidence="3" id="KW-0862">Zinc</keyword>
<organism evidence="5 6">
    <name type="scientific">Littorina saxatilis</name>
    <dbReference type="NCBI Taxonomy" id="31220"/>
    <lineage>
        <taxon>Eukaryota</taxon>
        <taxon>Metazoa</taxon>
        <taxon>Spiralia</taxon>
        <taxon>Lophotrochozoa</taxon>
        <taxon>Mollusca</taxon>
        <taxon>Gastropoda</taxon>
        <taxon>Caenogastropoda</taxon>
        <taxon>Littorinimorpha</taxon>
        <taxon>Littorinoidea</taxon>
        <taxon>Littorinidae</taxon>
        <taxon>Littorina</taxon>
    </lineage>
</organism>
<feature type="region of interest" description="Disordered" evidence="4">
    <location>
        <begin position="137"/>
        <end position="170"/>
    </location>
</feature>
<evidence type="ECO:0008006" key="7">
    <source>
        <dbReference type="Google" id="ProtNLM"/>
    </source>
</evidence>
<keyword evidence="1" id="KW-0479">Metal-binding</keyword>
<name>A0AAN9B6V5_9CAEN</name>
<dbReference type="Gene3D" id="3.30.40.10">
    <property type="entry name" value="Zinc/RING finger domain, C3HC4 (zinc finger)"/>
    <property type="match status" value="1"/>
</dbReference>
<comment type="caution">
    <text evidence="5">The sequence shown here is derived from an EMBL/GenBank/DDBJ whole genome shotgun (WGS) entry which is preliminary data.</text>
</comment>
<dbReference type="SUPFAM" id="SSF57850">
    <property type="entry name" value="RING/U-box"/>
    <property type="match status" value="1"/>
</dbReference>
<accession>A0AAN9B6V5</accession>